<proteinExistence type="predicted"/>
<dbReference type="EMBL" id="KV745165">
    <property type="protein sequence ID" value="OCK76962.1"/>
    <property type="molecule type" value="Genomic_DNA"/>
</dbReference>
<evidence type="ECO:0000313" key="2">
    <source>
        <dbReference type="Proteomes" id="UP000250266"/>
    </source>
</evidence>
<gene>
    <name evidence="1" type="ORF">K432DRAFT_132256</name>
</gene>
<accession>A0A8E2E443</accession>
<name>A0A8E2E443_9PEZI</name>
<reference evidence="1 2" key="1">
    <citation type="journal article" date="2016" name="Nat. Commun.">
        <title>Ectomycorrhizal ecology is imprinted in the genome of the dominant symbiotic fungus Cenococcum geophilum.</title>
        <authorList>
            <consortium name="DOE Joint Genome Institute"/>
            <person name="Peter M."/>
            <person name="Kohler A."/>
            <person name="Ohm R.A."/>
            <person name="Kuo A."/>
            <person name="Krutzmann J."/>
            <person name="Morin E."/>
            <person name="Arend M."/>
            <person name="Barry K.W."/>
            <person name="Binder M."/>
            <person name="Choi C."/>
            <person name="Clum A."/>
            <person name="Copeland A."/>
            <person name="Grisel N."/>
            <person name="Haridas S."/>
            <person name="Kipfer T."/>
            <person name="LaButti K."/>
            <person name="Lindquist E."/>
            <person name="Lipzen A."/>
            <person name="Maire R."/>
            <person name="Meier B."/>
            <person name="Mihaltcheva S."/>
            <person name="Molinier V."/>
            <person name="Murat C."/>
            <person name="Poggeler S."/>
            <person name="Quandt C.A."/>
            <person name="Sperisen C."/>
            <person name="Tritt A."/>
            <person name="Tisserant E."/>
            <person name="Crous P.W."/>
            <person name="Henrissat B."/>
            <person name="Nehls U."/>
            <person name="Egli S."/>
            <person name="Spatafora J.W."/>
            <person name="Grigoriev I.V."/>
            <person name="Martin F.M."/>
        </authorList>
    </citation>
    <scope>NUCLEOTIDE SEQUENCE [LARGE SCALE GENOMIC DNA]</scope>
    <source>
        <strain evidence="1 2">CBS 459.81</strain>
    </source>
</reference>
<sequence length="72" mass="7438">MPVNAIAMHCGSSTASNAERGWPGCCGGCMNVFEDASTHLSSQAGSISGPFAFEKVEIIVAGNVTRDRPVLP</sequence>
<organism evidence="1 2">
    <name type="scientific">Lepidopterella palustris CBS 459.81</name>
    <dbReference type="NCBI Taxonomy" id="1314670"/>
    <lineage>
        <taxon>Eukaryota</taxon>
        <taxon>Fungi</taxon>
        <taxon>Dikarya</taxon>
        <taxon>Ascomycota</taxon>
        <taxon>Pezizomycotina</taxon>
        <taxon>Dothideomycetes</taxon>
        <taxon>Pleosporomycetidae</taxon>
        <taxon>Mytilinidiales</taxon>
        <taxon>Argynnaceae</taxon>
        <taxon>Lepidopterella</taxon>
    </lineage>
</organism>
<dbReference type="AlphaFoldDB" id="A0A8E2E443"/>
<keyword evidence="2" id="KW-1185">Reference proteome</keyword>
<protein>
    <submittedName>
        <fullName evidence="1">Uncharacterized protein</fullName>
    </submittedName>
</protein>
<dbReference type="Proteomes" id="UP000250266">
    <property type="component" value="Unassembled WGS sequence"/>
</dbReference>
<evidence type="ECO:0000313" key="1">
    <source>
        <dbReference type="EMBL" id="OCK76962.1"/>
    </source>
</evidence>